<feature type="domain" description="RRM" evidence="3">
    <location>
        <begin position="6"/>
        <end position="82"/>
    </location>
</feature>
<evidence type="ECO:0000259" key="3">
    <source>
        <dbReference type="PROSITE" id="PS50102"/>
    </source>
</evidence>
<comment type="caution">
    <text evidence="4">The sequence shown here is derived from an EMBL/GenBank/DDBJ whole genome shotgun (WGS) entry which is preliminary data.</text>
</comment>
<keyword evidence="1" id="KW-0694">RNA-binding</keyword>
<accession>A0AAX6FL38</accession>
<dbReference type="GO" id="GO:1990904">
    <property type="term" value="C:ribonucleoprotein complex"/>
    <property type="evidence" value="ECO:0007669"/>
    <property type="project" value="UniProtKB-KW"/>
</dbReference>
<dbReference type="PROSITE" id="PS50102">
    <property type="entry name" value="RRM"/>
    <property type="match status" value="2"/>
</dbReference>
<evidence type="ECO:0000256" key="2">
    <source>
        <dbReference type="SAM" id="MobiDB-lite"/>
    </source>
</evidence>
<dbReference type="Pfam" id="PF00076">
    <property type="entry name" value="RRM_1"/>
    <property type="match status" value="2"/>
</dbReference>
<feature type="compositionally biased region" description="Low complexity" evidence="2">
    <location>
        <begin position="203"/>
        <end position="214"/>
    </location>
</feature>
<protein>
    <submittedName>
        <fullName evidence="4">Heterogeneous nuclear ribonucleoprotein 1-like</fullName>
    </submittedName>
</protein>
<feature type="compositionally biased region" description="Gly residues" evidence="2">
    <location>
        <begin position="370"/>
        <end position="382"/>
    </location>
</feature>
<keyword evidence="5" id="KW-1185">Reference proteome</keyword>
<feature type="region of interest" description="Disordered" evidence="2">
    <location>
        <begin position="186"/>
        <end position="214"/>
    </location>
</feature>
<dbReference type="AlphaFoldDB" id="A0AAX6FL38"/>
<dbReference type="Gene3D" id="3.30.70.330">
    <property type="match status" value="2"/>
</dbReference>
<feature type="region of interest" description="Disordered" evidence="2">
    <location>
        <begin position="77"/>
        <end position="111"/>
    </location>
</feature>
<dbReference type="InterPro" id="IPR035979">
    <property type="entry name" value="RBD_domain_sf"/>
</dbReference>
<reference evidence="4" key="1">
    <citation type="journal article" date="2023" name="GigaByte">
        <title>Genome assembly of the bearded iris, Iris pallida Lam.</title>
        <authorList>
            <person name="Bruccoleri R.E."/>
            <person name="Oakeley E.J."/>
            <person name="Faust A.M.E."/>
            <person name="Altorfer M."/>
            <person name="Dessus-Babus S."/>
            <person name="Burckhardt D."/>
            <person name="Oertli M."/>
            <person name="Naumann U."/>
            <person name="Petersen F."/>
            <person name="Wong J."/>
        </authorList>
    </citation>
    <scope>NUCLEOTIDE SEQUENCE</scope>
    <source>
        <strain evidence="4">GSM-AAB239-AS_SAM_17_03QT</strain>
    </source>
</reference>
<evidence type="ECO:0000313" key="4">
    <source>
        <dbReference type="EMBL" id="KAJ6817049.1"/>
    </source>
</evidence>
<dbReference type="SUPFAM" id="SSF54928">
    <property type="entry name" value="RNA-binding domain, RBD"/>
    <property type="match status" value="2"/>
</dbReference>
<feature type="compositionally biased region" description="Low complexity" evidence="2">
    <location>
        <begin position="88"/>
        <end position="98"/>
    </location>
</feature>
<dbReference type="PANTHER" id="PTHR48035:SF2">
    <property type="entry name" value="RNA-BINDING REGION RNP-1 DOMAIN-CONTAINING PROTEIN"/>
    <property type="match status" value="1"/>
</dbReference>
<evidence type="ECO:0000256" key="1">
    <source>
        <dbReference type="PROSITE-ProRule" id="PRU00176"/>
    </source>
</evidence>
<dbReference type="CDD" id="cd12325">
    <property type="entry name" value="RRM1_hnRNPA_hnRNPD_like"/>
    <property type="match status" value="1"/>
</dbReference>
<evidence type="ECO:0000313" key="5">
    <source>
        <dbReference type="Proteomes" id="UP001140949"/>
    </source>
</evidence>
<dbReference type="Proteomes" id="UP001140949">
    <property type="component" value="Unassembled WGS sequence"/>
</dbReference>
<dbReference type="EMBL" id="JANAVB010027998">
    <property type="protein sequence ID" value="KAJ6817049.1"/>
    <property type="molecule type" value="Genomic_DNA"/>
</dbReference>
<gene>
    <name evidence="4" type="ORF">M6B38_412935</name>
</gene>
<dbReference type="CDD" id="cd12330">
    <property type="entry name" value="RRM2_Hrp1p"/>
    <property type="match status" value="1"/>
</dbReference>
<sequence length="429" mass="43997">MDSDQGKLFIGGISWETSEERLSEYFGKYGQVLSAVIMKDKMTDKPRGFGFVAFADPSVLDAVLQDKHTIDGRTVEAKRAMSREEQQNSRSANSNVRSSGGGDSGNTRTKKIFVGGLPPTITEEGLSQYFQTYGNVTDVVVMYDQTTQRPRGFGFISFDTEDAVDQVLHKTFHELDGKLVEVKRALPKDANPNSGGSARPMDGGSYQSYGASGANTNSYDGRTASGYMQPQAPGGNYSTYSSSGYGASGYGYGSNNTAGYGASGYGSVPAGAYGNPSATAIGYGSGHTGGPRSSWNNQAPTSYGSGGYGANTGYGAAATWNAPAGGGGNSVPTSQTPGGTTGYGNPTYGYGAYGGTEGSYGNQSSYGAVGPRGGAPVGGTGEQGTAYSQPWRSDSSQGGGYGAGQMSGPPGGPTSYGGAYGSASRQPQQ</sequence>
<proteinExistence type="predicted"/>
<dbReference type="InterPro" id="IPR000504">
    <property type="entry name" value="RRM_dom"/>
</dbReference>
<dbReference type="PANTHER" id="PTHR48035">
    <property type="entry name" value="HETEROGENEOUS NUCLEAR RIBONUCLEOPROTEIN 1"/>
    <property type="match status" value="1"/>
</dbReference>
<dbReference type="InterPro" id="IPR012677">
    <property type="entry name" value="Nucleotide-bd_a/b_plait_sf"/>
</dbReference>
<dbReference type="GO" id="GO:0003723">
    <property type="term" value="F:RNA binding"/>
    <property type="evidence" value="ECO:0007669"/>
    <property type="project" value="UniProtKB-UniRule"/>
</dbReference>
<feature type="compositionally biased region" description="Basic and acidic residues" evidence="2">
    <location>
        <begin position="77"/>
        <end position="87"/>
    </location>
</feature>
<keyword evidence="4" id="KW-0687">Ribonucleoprotein</keyword>
<reference evidence="4" key="2">
    <citation type="submission" date="2023-04" db="EMBL/GenBank/DDBJ databases">
        <authorList>
            <person name="Bruccoleri R.E."/>
            <person name="Oakeley E.J."/>
            <person name="Faust A.-M."/>
            <person name="Dessus-Babus S."/>
            <person name="Altorfer M."/>
            <person name="Burckhardt D."/>
            <person name="Oertli M."/>
            <person name="Naumann U."/>
            <person name="Petersen F."/>
            <person name="Wong J."/>
        </authorList>
    </citation>
    <scope>NUCLEOTIDE SEQUENCE</scope>
    <source>
        <strain evidence="4">GSM-AAB239-AS_SAM_17_03QT</strain>
        <tissue evidence="4">Leaf</tissue>
    </source>
</reference>
<feature type="compositionally biased region" description="Polar residues" evidence="2">
    <location>
        <begin position="383"/>
        <end position="394"/>
    </location>
</feature>
<name>A0AAX6FL38_IRIPA</name>
<feature type="region of interest" description="Disordered" evidence="2">
    <location>
        <begin position="364"/>
        <end position="429"/>
    </location>
</feature>
<dbReference type="FunFam" id="3.30.70.330:FF:000051">
    <property type="entry name" value="Heterogeneous nuclear ribonucleoprotein 1"/>
    <property type="match status" value="1"/>
</dbReference>
<dbReference type="InterPro" id="IPR053260">
    <property type="entry name" value="hnRNP"/>
</dbReference>
<dbReference type="FunFam" id="3.30.70.330:FF:000478">
    <property type="entry name" value="heterogeneous nuclear ribonucleoprotein 1"/>
    <property type="match status" value="1"/>
</dbReference>
<dbReference type="SMART" id="SM00360">
    <property type="entry name" value="RRM"/>
    <property type="match status" value="2"/>
</dbReference>
<organism evidence="4 5">
    <name type="scientific">Iris pallida</name>
    <name type="common">Sweet iris</name>
    <dbReference type="NCBI Taxonomy" id="29817"/>
    <lineage>
        <taxon>Eukaryota</taxon>
        <taxon>Viridiplantae</taxon>
        <taxon>Streptophyta</taxon>
        <taxon>Embryophyta</taxon>
        <taxon>Tracheophyta</taxon>
        <taxon>Spermatophyta</taxon>
        <taxon>Magnoliopsida</taxon>
        <taxon>Liliopsida</taxon>
        <taxon>Asparagales</taxon>
        <taxon>Iridaceae</taxon>
        <taxon>Iridoideae</taxon>
        <taxon>Irideae</taxon>
        <taxon>Iris</taxon>
    </lineage>
</organism>
<feature type="domain" description="RRM" evidence="3">
    <location>
        <begin position="110"/>
        <end position="187"/>
    </location>
</feature>